<dbReference type="PROSITE" id="PS00041">
    <property type="entry name" value="HTH_ARAC_FAMILY_1"/>
    <property type="match status" value="1"/>
</dbReference>
<feature type="domain" description="HTH araC/xylS-type" evidence="4">
    <location>
        <begin position="190"/>
        <end position="288"/>
    </location>
</feature>
<sequence length="296" mass="33635">MSTFPEHMDTHAFANPKKGQIPFYILEHTLLSSTHLHHHDYVELSFVTKGHGVETINGNSHEMVPGTVSILLPHQLHSIASDPLSPLRLYCCMFDISLLTDSPFDIQLCKNLMSAGNAMPSHILLESSDQVDMHRLCSGMMLEYKAMNIGRNSSIRSKLVEALLLFVRSFPPASVERQSPSLEDSRQLDWEIIRYSNTHYLQRLSLRELSGRFGVSPSYISRLFKQHLGAHFLDHLHNLRIKRACSLLATTEMSVYDVSEEAGFESFRTFSRIFKQMNGLTPSEYRKSGSRDSGQH</sequence>
<dbReference type="PANTHER" id="PTHR43280:SF2">
    <property type="entry name" value="HTH-TYPE TRANSCRIPTIONAL REGULATOR EXSA"/>
    <property type="match status" value="1"/>
</dbReference>
<keyword evidence="1" id="KW-0805">Transcription regulation</keyword>
<dbReference type="InterPro" id="IPR020449">
    <property type="entry name" value="Tscrpt_reg_AraC-type_HTH"/>
</dbReference>
<organism evidence="5 6">
    <name type="scientific">Cohnella herbarum</name>
    <dbReference type="NCBI Taxonomy" id="2728023"/>
    <lineage>
        <taxon>Bacteria</taxon>
        <taxon>Bacillati</taxon>
        <taxon>Bacillota</taxon>
        <taxon>Bacilli</taxon>
        <taxon>Bacillales</taxon>
        <taxon>Paenibacillaceae</taxon>
        <taxon>Cohnella</taxon>
    </lineage>
</organism>
<dbReference type="PRINTS" id="PR00032">
    <property type="entry name" value="HTHARAC"/>
</dbReference>
<dbReference type="InterPro" id="IPR018060">
    <property type="entry name" value="HTH_AraC"/>
</dbReference>
<dbReference type="AlphaFoldDB" id="A0A7Z2VQ90"/>
<dbReference type="PANTHER" id="PTHR43280">
    <property type="entry name" value="ARAC-FAMILY TRANSCRIPTIONAL REGULATOR"/>
    <property type="match status" value="1"/>
</dbReference>
<proteinExistence type="predicted"/>
<dbReference type="KEGG" id="cheb:HH215_32730"/>
<dbReference type="InterPro" id="IPR009057">
    <property type="entry name" value="Homeodomain-like_sf"/>
</dbReference>
<dbReference type="InterPro" id="IPR037923">
    <property type="entry name" value="HTH-like"/>
</dbReference>
<dbReference type="SMART" id="SM00342">
    <property type="entry name" value="HTH_ARAC"/>
    <property type="match status" value="1"/>
</dbReference>
<evidence type="ECO:0000313" key="6">
    <source>
        <dbReference type="Proteomes" id="UP000502248"/>
    </source>
</evidence>
<dbReference type="SUPFAM" id="SSF46689">
    <property type="entry name" value="Homeodomain-like"/>
    <property type="match status" value="1"/>
</dbReference>
<keyword evidence="2" id="KW-0238">DNA-binding</keyword>
<keyword evidence="6" id="KW-1185">Reference proteome</keyword>
<evidence type="ECO:0000259" key="4">
    <source>
        <dbReference type="PROSITE" id="PS01124"/>
    </source>
</evidence>
<dbReference type="Gene3D" id="2.60.120.10">
    <property type="entry name" value="Jelly Rolls"/>
    <property type="match status" value="1"/>
</dbReference>
<accession>A0A7Z2VQ90</accession>
<dbReference type="InterPro" id="IPR018062">
    <property type="entry name" value="HTH_AraC-typ_CS"/>
</dbReference>
<dbReference type="GO" id="GO:0043565">
    <property type="term" value="F:sequence-specific DNA binding"/>
    <property type="evidence" value="ECO:0007669"/>
    <property type="project" value="InterPro"/>
</dbReference>
<keyword evidence="3" id="KW-0804">Transcription</keyword>
<dbReference type="Pfam" id="PF02311">
    <property type="entry name" value="AraC_binding"/>
    <property type="match status" value="1"/>
</dbReference>
<gene>
    <name evidence="5" type="ORF">HH215_32730</name>
</gene>
<dbReference type="Pfam" id="PF12833">
    <property type="entry name" value="HTH_18"/>
    <property type="match status" value="1"/>
</dbReference>
<dbReference type="Proteomes" id="UP000502248">
    <property type="component" value="Chromosome"/>
</dbReference>
<evidence type="ECO:0000256" key="2">
    <source>
        <dbReference type="ARBA" id="ARBA00023125"/>
    </source>
</evidence>
<dbReference type="GO" id="GO:0003700">
    <property type="term" value="F:DNA-binding transcription factor activity"/>
    <property type="evidence" value="ECO:0007669"/>
    <property type="project" value="InterPro"/>
</dbReference>
<evidence type="ECO:0000256" key="1">
    <source>
        <dbReference type="ARBA" id="ARBA00023015"/>
    </source>
</evidence>
<protein>
    <submittedName>
        <fullName evidence="5">AraC family transcriptional regulator</fullName>
    </submittedName>
</protein>
<dbReference type="SUPFAM" id="SSF51215">
    <property type="entry name" value="Regulatory protein AraC"/>
    <property type="match status" value="1"/>
</dbReference>
<dbReference type="RefSeq" id="WP_169283720.1">
    <property type="nucleotide sequence ID" value="NZ_CP051680.1"/>
</dbReference>
<dbReference type="InterPro" id="IPR003313">
    <property type="entry name" value="AraC-bd"/>
</dbReference>
<evidence type="ECO:0000313" key="5">
    <source>
        <dbReference type="EMBL" id="QJD87476.1"/>
    </source>
</evidence>
<dbReference type="InterPro" id="IPR014710">
    <property type="entry name" value="RmlC-like_jellyroll"/>
</dbReference>
<name>A0A7Z2VQ90_9BACL</name>
<dbReference type="EMBL" id="CP051680">
    <property type="protein sequence ID" value="QJD87476.1"/>
    <property type="molecule type" value="Genomic_DNA"/>
</dbReference>
<dbReference type="Gene3D" id="1.10.10.60">
    <property type="entry name" value="Homeodomain-like"/>
    <property type="match status" value="2"/>
</dbReference>
<reference evidence="5 6" key="1">
    <citation type="submission" date="2020-04" db="EMBL/GenBank/DDBJ databases">
        <title>Genome sequencing of novel species.</title>
        <authorList>
            <person name="Heo J."/>
            <person name="Kim S.-J."/>
            <person name="Kim J.-S."/>
            <person name="Hong S.-B."/>
            <person name="Kwon S.-W."/>
        </authorList>
    </citation>
    <scope>NUCLEOTIDE SEQUENCE [LARGE SCALE GENOMIC DNA]</scope>
    <source>
        <strain evidence="5 6">MFER-1</strain>
    </source>
</reference>
<evidence type="ECO:0000256" key="3">
    <source>
        <dbReference type="ARBA" id="ARBA00023163"/>
    </source>
</evidence>
<dbReference type="PROSITE" id="PS01124">
    <property type="entry name" value="HTH_ARAC_FAMILY_2"/>
    <property type="match status" value="1"/>
</dbReference>